<feature type="domain" description="CAP-Gly" evidence="5">
    <location>
        <begin position="226"/>
        <end position="261"/>
    </location>
</feature>
<gene>
    <name evidence="6" type="ORF">WJX75_007035</name>
</gene>
<dbReference type="Gene3D" id="2.30.30.190">
    <property type="entry name" value="CAP Gly-rich-like domain"/>
    <property type="match status" value="1"/>
</dbReference>
<name>A0ABR2YL56_9CHLO</name>
<dbReference type="Gene3D" id="3.10.20.90">
    <property type="entry name" value="Phosphatidylinositol 3-kinase Catalytic Subunit, Chain A, domain 1"/>
    <property type="match status" value="1"/>
</dbReference>
<reference evidence="6 7" key="1">
    <citation type="journal article" date="2024" name="Nat. Commun.">
        <title>Phylogenomics reveals the evolutionary origins of lichenization in chlorophyte algae.</title>
        <authorList>
            <person name="Puginier C."/>
            <person name="Libourel C."/>
            <person name="Otte J."/>
            <person name="Skaloud P."/>
            <person name="Haon M."/>
            <person name="Grisel S."/>
            <person name="Petersen M."/>
            <person name="Berrin J.G."/>
            <person name="Delaux P.M."/>
            <person name="Dal Grande F."/>
            <person name="Keller J."/>
        </authorList>
    </citation>
    <scope>NUCLEOTIDE SEQUENCE [LARGE SCALE GENOMIC DNA]</scope>
    <source>
        <strain evidence="6 7">SAG 216-7</strain>
    </source>
</reference>
<dbReference type="Proteomes" id="UP001491310">
    <property type="component" value="Unassembled WGS sequence"/>
</dbReference>
<comment type="similarity">
    <text evidence="4">Belongs to the TBCB family.</text>
</comment>
<dbReference type="EMBL" id="JALJOT010000009">
    <property type="protein sequence ID" value="KAK9907615.1"/>
    <property type="molecule type" value="Genomic_DNA"/>
</dbReference>
<dbReference type="PANTHER" id="PTHR18916">
    <property type="entry name" value="DYNACTIN 1-RELATED MICROTUBULE-BINDING"/>
    <property type="match status" value="1"/>
</dbReference>
<evidence type="ECO:0000313" key="7">
    <source>
        <dbReference type="Proteomes" id="UP001491310"/>
    </source>
</evidence>
<dbReference type="CDD" id="cd01789">
    <property type="entry name" value="Ubl_TBCB"/>
    <property type="match status" value="1"/>
</dbReference>
<keyword evidence="3" id="KW-0143">Chaperone</keyword>
<dbReference type="SUPFAM" id="SSF54236">
    <property type="entry name" value="Ubiquitin-like"/>
    <property type="match status" value="1"/>
</dbReference>
<organism evidence="6 7">
    <name type="scientific">Coccomyxa subellipsoidea</name>
    <dbReference type="NCBI Taxonomy" id="248742"/>
    <lineage>
        <taxon>Eukaryota</taxon>
        <taxon>Viridiplantae</taxon>
        <taxon>Chlorophyta</taxon>
        <taxon>core chlorophytes</taxon>
        <taxon>Trebouxiophyceae</taxon>
        <taxon>Trebouxiophyceae incertae sedis</taxon>
        <taxon>Coccomyxaceae</taxon>
        <taxon>Coccomyxa</taxon>
    </lineage>
</organism>
<comment type="caution">
    <text evidence="6">The sequence shown here is derived from an EMBL/GenBank/DDBJ whole genome shotgun (WGS) entry which is preliminary data.</text>
</comment>
<dbReference type="InterPro" id="IPR045172">
    <property type="entry name" value="TBCB_Ubl"/>
</dbReference>
<dbReference type="SMART" id="SM01052">
    <property type="entry name" value="CAP_GLY"/>
    <property type="match status" value="1"/>
</dbReference>
<evidence type="ECO:0000256" key="1">
    <source>
        <dbReference type="ARBA" id="ARBA00004496"/>
    </source>
</evidence>
<evidence type="ECO:0000256" key="2">
    <source>
        <dbReference type="ARBA" id="ARBA00022490"/>
    </source>
</evidence>
<dbReference type="Pfam" id="PF14560">
    <property type="entry name" value="Ubiquitin_2"/>
    <property type="match status" value="1"/>
</dbReference>
<protein>
    <recommendedName>
        <fullName evidence="5">CAP-Gly domain-containing protein</fullName>
    </recommendedName>
</protein>
<evidence type="ECO:0000259" key="5">
    <source>
        <dbReference type="PROSITE" id="PS50245"/>
    </source>
</evidence>
<comment type="subcellular location">
    <subcellularLocation>
        <location evidence="1">Cytoplasm</location>
    </subcellularLocation>
</comment>
<dbReference type="SUPFAM" id="SSF74924">
    <property type="entry name" value="Cap-Gly domain"/>
    <property type="match status" value="1"/>
</dbReference>
<dbReference type="InterPro" id="IPR029071">
    <property type="entry name" value="Ubiquitin-like_domsf"/>
</dbReference>
<proteinExistence type="inferred from homology"/>
<dbReference type="InterPro" id="IPR036859">
    <property type="entry name" value="CAP-Gly_dom_sf"/>
</dbReference>
<accession>A0ABR2YL56</accession>
<evidence type="ECO:0000256" key="4">
    <source>
        <dbReference type="ARBA" id="ARBA00025779"/>
    </source>
</evidence>
<keyword evidence="7" id="KW-1185">Reference proteome</keyword>
<dbReference type="PROSITE" id="PS50245">
    <property type="entry name" value="CAP_GLY_2"/>
    <property type="match status" value="1"/>
</dbReference>
<evidence type="ECO:0000256" key="3">
    <source>
        <dbReference type="ARBA" id="ARBA00023186"/>
    </source>
</evidence>
<dbReference type="Pfam" id="PF01302">
    <property type="entry name" value="CAP_GLY"/>
    <property type="match status" value="1"/>
</dbReference>
<dbReference type="InterPro" id="IPR000938">
    <property type="entry name" value="CAP-Gly_domain"/>
</dbReference>
<dbReference type="PANTHER" id="PTHR18916:SF85">
    <property type="entry name" value="TUBULIN-FOLDING COFACTOR B"/>
    <property type="match status" value="1"/>
</dbReference>
<sequence>MAATMLTRADIQALKDYVSAPGNFGQNQAESTVRLHVTHSNLKAEFIELRMDLHMTVEAVKLKLGTHCGTLASDMILHLKDGSGKLVAILAESHRKLGFFSPEDGWVLHVIDTNPNSLSARGWLEDTSKVQKYVMSDADYDARENTYRRHKAQKQKDDPEWTAEKELCMRRGMPYVPSAQKEVEEDEEHQAAEASRLSVGARCEVNPGGKRGCIRYIGKCAGLPLGYWVGVHLDEPVGRNDGSVKGKRYFECPLGYGSFLRPDTVNAGDFPEIDEFRFSDEDEI</sequence>
<dbReference type="InterPro" id="IPR000626">
    <property type="entry name" value="Ubiquitin-like_dom"/>
</dbReference>
<keyword evidence="2" id="KW-0963">Cytoplasm</keyword>
<evidence type="ECO:0000313" key="6">
    <source>
        <dbReference type="EMBL" id="KAK9907615.1"/>
    </source>
</evidence>